<evidence type="ECO:0000313" key="1">
    <source>
        <dbReference type="EMBL" id="ABK51896.1"/>
    </source>
</evidence>
<dbReference type="InParanoid" id="A0LR36"/>
<evidence type="ECO:0000313" key="2">
    <source>
        <dbReference type="Proteomes" id="UP000008221"/>
    </source>
</evidence>
<proteinExistence type="predicted"/>
<dbReference type="STRING" id="351607.Acel_0120"/>
<dbReference type="Proteomes" id="UP000008221">
    <property type="component" value="Chromosome"/>
</dbReference>
<dbReference type="EMBL" id="CP000481">
    <property type="protein sequence ID" value="ABK51896.1"/>
    <property type="molecule type" value="Genomic_DNA"/>
</dbReference>
<sequence>MASRGTPRREDVRRYPCPWPGHARRDVVPHGVVRNDAGEVTRQRYMCSSGTTKAHTTPVRKTTDRLDLAGRHPLTCQPLTCPPAREEHSNCRSVFTEGEMRQLAWAMAALLLTGLLAAPADAAQGPGSEPVVVAGPTTWVDHGTRVNGSCVNSSPVLSLAPGQYSVSATVTGADASTCSVTWQIGAATTVRAADPARPAGGSSVEEPAKVVAVPPVTAPGAVSPAATYSGSGYERACWRTSSGWS</sequence>
<keyword evidence="2" id="KW-1185">Reference proteome</keyword>
<name>A0LR36_ACIC1</name>
<dbReference type="KEGG" id="ace:Acel_0120"/>
<organism evidence="1 2">
    <name type="scientific">Acidothermus cellulolyticus (strain ATCC 43068 / DSM 8971 / 11B)</name>
    <dbReference type="NCBI Taxonomy" id="351607"/>
    <lineage>
        <taxon>Bacteria</taxon>
        <taxon>Bacillati</taxon>
        <taxon>Actinomycetota</taxon>
        <taxon>Actinomycetes</taxon>
        <taxon>Acidothermales</taxon>
        <taxon>Acidothermaceae</taxon>
        <taxon>Acidothermus</taxon>
    </lineage>
</organism>
<reference evidence="1 2" key="1">
    <citation type="journal article" date="2009" name="Genome Res.">
        <title>Complete genome of the cellulolytic thermophile Acidothermus cellulolyticus 11B provides insights into its ecophysiological and evolutionary adaptations.</title>
        <authorList>
            <person name="Barabote R.D."/>
            <person name="Xie G."/>
            <person name="Leu D.H."/>
            <person name="Normand P."/>
            <person name="Necsulea A."/>
            <person name="Daubin V."/>
            <person name="Medigue C."/>
            <person name="Adney W.S."/>
            <person name="Xu X.C."/>
            <person name="Lapidus A."/>
            <person name="Parales R.E."/>
            <person name="Detter C."/>
            <person name="Pujic P."/>
            <person name="Bruce D."/>
            <person name="Lavire C."/>
            <person name="Challacombe J.F."/>
            <person name="Brettin T.S."/>
            <person name="Berry A.M."/>
        </authorList>
    </citation>
    <scope>NUCLEOTIDE SEQUENCE [LARGE SCALE GENOMIC DNA]</scope>
    <source>
        <strain evidence="2">ATCC 43068 / DSM 8971 / 11B</strain>
    </source>
</reference>
<dbReference type="HOGENOM" id="CLU_1131686_0_0_11"/>
<protein>
    <submittedName>
        <fullName evidence="1">Uncharacterized protein</fullName>
    </submittedName>
</protein>
<accession>A0LR36</accession>
<gene>
    <name evidence="1" type="ordered locus">Acel_0120</name>
</gene>
<dbReference type="AlphaFoldDB" id="A0LR36"/>